<evidence type="ECO:0000256" key="1">
    <source>
        <dbReference type="ARBA" id="ARBA00008601"/>
    </source>
</evidence>
<dbReference type="GO" id="GO:0004725">
    <property type="term" value="F:protein tyrosine phosphatase activity"/>
    <property type="evidence" value="ECO:0007669"/>
    <property type="project" value="UniProtKB-EC"/>
</dbReference>
<dbReference type="GO" id="GO:0033549">
    <property type="term" value="F:MAP kinase phosphatase activity"/>
    <property type="evidence" value="ECO:0007669"/>
    <property type="project" value="TreeGrafter"/>
</dbReference>
<dbReference type="Proteomes" id="UP001148018">
    <property type="component" value="Unassembled WGS sequence"/>
</dbReference>
<dbReference type="Gene3D" id="3.90.190.10">
    <property type="entry name" value="Protein tyrosine phosphatase superfamily"/>
    <property type="match status" value="1"/>
</dbReference>
<evidence type="ECO:0000313" key="10">
    <source>
        <dbReference type="EMBL" id="KAJ3608091.1"/>
    </source>
</evidence>
<comment type="catalytic activity">
    <reaction evidence="7">
        <text>O-phospho-L-tyrosyl-[protein] + H2O = L-tyrosyl-[protein] + phosphate</text>
        <dbReference type="Rhea" id="RHEA:10684"/>
        <dbReference type="Rhea" id="RHEA-COMP:10136"/>
        <dbReference type="Rhea" id="RHEA-COMP:20101"/>
        <dbReference type="ChEBI" id="CHEBI:15377"/>
        <dbReference type="ChEBI" id="CHEBI:43474"/>
        <dbReference type="ChEBI" id="CHEBI:46858"/>
        <dbReference type="ChEBI" id="CHEBI:61978"/>
        <dbReference type="EC" id="3.1.3.48"/>
    </reaction>
</comment>
<dbReference type="PANTHER" id="PTHR45682">
    <property type="entry name" value="AGAP008228-PA"/>
    <property type="match status" value="1"/>
</dbReference>
<evidence type="ECO:0000259" key="9">
    <source>
        <dbReference type="PROSITE" id="PS50056"/>
    </source>
</evidence>
<feature type="domain" description="Tyrosine-protein phosphatase" evidence="8">
    <location>
        <begin position="28"/>
        <end position="178"/>
    </location>
</feature>
<comment type="similarity">
    <text evidence="1 7">Belongs to the protein-tyrosine phosphatase family. Non-receptor class dual specificity subfamily.</text>
</comment>
<dbReference type="EC" id="3.1.3.48" evidence="7"/>
<dbReference type="PROSITE" id="PS50056">
    <property type="entry name" value="TYR_PHOSPHATASE_2"/>
    <property type="match status" value="1"/>
</dbReference>
<dbReference type="EC" id="3.1.3.16" evidence="7"/>
<dbReference type="SMART" id="SM00195">
    <property type="entry name" value="DSPc"/>
    <property type="match status" value="1"/>
</dbReference>
<evidence type="ECO:0000256" key="5">
    <source>
        <dbReference type="ARBA" id="ARBA00048336"/>
    </source>
</evidence>
<dbReference type="Pfam" id="PF00782">
    <property type="entry name" value="DSPc"/>
    <property type="match status" value="1"/>
</dbReference>
<dbReference type="PRINTS" id="PR01909">
    <property type="entry name" value="ADSPHPHTASEA"/>
</dbReference>
<dbReference type="InterPro" id="IPR000340">
    <property type="entry name" value="Dual-sp_phosphatase_cat-dom"/>
</dbReference>
<comment type="catalytic activity">
    <reaction evidence="4 7">
        <text>O-phospho-L-seryl-[protein] + H2O = L-seryl-[protein] + phosphate</text>
        <dbReference type="Rhea" id="RHEA:20629"/>
        <dbReference type="Rhea" id="RHEA-COMP:9863"/>
        <dbReference type="Rhea" id="RHEA-COMP:11604"/>
        <dbReference type="ChEBI" id="CHEBI:15377"/>
        <dbReference type="ChEBI" id="CHEBI:29999"/>
        <dbReference type="ChEBI" id="CHEBI:43474"/>
        <dbReference type="ChEBI" id="CHEBI:83421"/>
        <dbReference type="EC" id="3.1.3.16"/>
    </reaction>
</comment>
<reference evidence="10" key="1">
    <citation type="submission" date="2022-07" db="EMBL/GenBank/DDBJ databases">
        <title>Chromosome-level genome of Muraenolepis orangiensis.</title>
        <authorList>
            <person name="Kim J."/>
        </authorList>
    </citation>
    <scope>NUCLEOTIDE SEQUENCE</scope>
    <source>
        <strain evidence="10">KU_S4_2022</strain>
        <tissue evidence="10">Muscle</tissue>
    </source>
</reference>
<evidence type="ECO:0000313" key="11">
    <source>
        <dbReference type="Proteomes" id="UP001148018"/>
    </source>
</evidence>
<keyword evidence="3 7" id="KW-0904">Protein phosphatase</keyword>
<dbReference type="SUPFAM" id="SSF52799">
    <property type="entry name" value="(Phosphotyrosine protein) phosphatases II"/>
    <property type="match status" value="1"/>
</dbReference>
<dbReference type="InterPro" id="IPR020405">
    <property type="entry name" value="Atypical_DUSP_subfamA"/>
</dbReference>
<name>A0A9Q0EJN6_9TELE</name>
<dbReference type="InterPro" id="IPR016130">
    <property type="entry name" value="Tyr_Pase_AS"/>
</dbReference>
<organism evidence="10 11">
    <name type="scientific">Muraenolepis orangiensis</name>
    <name type="common">Patagonian moray cod</name>
    <dbReference type="NCBI Taxonomy" id="630683"/>
    <lineage>
        <taxon>Eukaryota</taxon>
        <taxon>Metazoa</taxon>
        <taxon>Chordata</taxon>
        <taxon>Craniata</taxon>
        <taxon>Vertebrata</taxon>
        <taxon>Euteleostomi</taxon>
        <taxon>Actinopterygii</taxon>
        <taxon>Neopterygii</taxon>
        <taxon>Teleostei</taxon>
        <taxon>Neoteleostei</taxon>
        <taxon>Acanthomorphata</taxon>
        <taxon>Zeiogadaria</taxon>
        <taxon>Gadariae</taxon>
        <taxon>Gadiformes</taxon>
        <taxon>Muraenolepidoidei</taxon>
        <taxon>Muraenolepididae</taxon>
        <taxon>Muraenolepis</taxon>
    </lineage>
</organism>
<comment type="function">
    <text evidence="7">Dual specificity phosphatase able to dephosphorylate phosphotyrosine, phosphoserine and phosphothreonine residues, with a preference for phosphotyrosine as a substrate.</text>
</comment>
<dbReference type="InterPro" id="IPR000387">
    <property type="entry name" value="Tyr_Pase_dom"/>
</dbReference>
<proteinExistence type="inferred from homology"/>
<evidence type="ECO:0000256" key="2">
    <source>
        <dbReference type="ARBA" id="ARBA00022801"/>
    </source>
</evidence>
<dbReference type="GO" id="GO:0008138">
    <property type="term" value="F:protein tyrosine/serine/threonine phosphatase activity"/>
    <property type="evidence" value="ECO:0007669"/>
    <property type="project" value="UniProtKB-UniRule"/>
</dbReference>
<dbReference type="PANTHER" id="PTHR45682:SF10">
    <property type="entry name" value="DUAL SPECIFICITY PROTEIN PHOSPHATASE 13 ISOFORM B"/>
    <property type="match status" value="1"/>
</dbReference>
<feature type="active site" description="Phosphocysteine intermediate" evidence="6">
    <location>
        <position position="123"/>
    </location>
</feature>
<evidence type="ECO:0000256" key="4">
    <source>
        <dbReference type="ARBA" id="ARBA00047761"/>
    </source>
</evidence>
<accession>A0A9Q0EJN6</accession>
<dbReference type="PROSITE" id="PS50054">
    <property type="entry name" value="TYR_PHOSPHATASE_DUAL"/>
    <property type="match status" value="1"/>
</dbReference>
<comment type="caution">
    <text evidence="10">The sequence shown here is derived from an EMBL/GenBank/DDBJ whole genome shotgun (WGS) entry which is preliminary data.</text>
</comment>
<dbReference type="PROSITE" id="PS00383">
    <property type="entry name" value="TYR_PHOSPHATASE_1"/>
    <property type="match status" value="1"/>
</dbReference>
<evidence type="ECO:0000259" key="8">
    <source>
        <dbReference type="PROSITE" id="PS50054"/>
    </source>
</evidence>
<gene>
    <name evidence="10" type="ORF">NHX12_025141</name>
</gene>
<evidence type="ECO:0000256" key="7">
    <source>
        <dbReference type="RuleBase" id="RU366038"/>
    </source>
</evidence>
<keyword evidence="2 7" id="KW-0378">Hydrolase</keyword>
<evidence type="ECO:0000256" key="3">
    <source>
        <dbReference type="ARBA" id="ARBA00022912"/>
    </source>
</evidence>
<evidence type="ECO:0000256" key="6">
    <source>
        <dbReference type="PIRSR" id="PIRSR620405-1"/>
    </source>
</evidence>
<dbReference type="GO" id="GO:0005737">
    <property type="term" value="C:cytoplasm"/>
    <property type="evidence" value="ECO:0007669"/>
    <property type="project" value="TreeGrafter"/>
</dbReference>
<dbReference type="AlphaFoldDB" id="A0A9Q0EJN6"/>
<protein>
    <recommendedName>
        <fullName evidence="7">Dual specificity protein phosphatase</fullName>
        <ecNumber evidence="7">3.1.3.16</ecNumber>
        <ecNumber evidence="7">3.1.3.48</ecNumber>
    </recommendedName>
</protein>
<dbReference type="OrthoDB" id="10252009at2759"/>
<dbReference type="GO" id="GO:0043409">
    <property type="term" value="P:negative regulation of MAPK cascade"/>
    <property type="evidence" value="ECO:0007669"/>
    <property type="project" value="TreeGrafter"/>
</dbReference>
<feature type="domain" description="Tyrosine specific protein phosphatases" evidence="9">
    <location>
        <begin position="106"/>
        <end position="157"/>
    </location>
</feature>
<comment type="catalytic activity">
    <reaction evidence="5 7">
        <text>O-phospho-L-threonyl-[protein] + H2O = L-threonyl-[protein] + phosphate</text>
        <dbReference type="Rhea" id="RHEA:47004"/>
        <dbReference type="Rhea" id="RHEA-COMP:11060"/>
        <dbReference type="Rhea" id="RHEA-COMP:11605"/>
        <dbReference type="ChEBI" id="CHEBI:15377"/>
        <dbReference type="ChEBI" id="CHEBI:30013"/>
        <dbReference type="ChEBI" id="CHEBI:43474"/>
        <dbReference type="ChEBI" id="CHEBI:61977"/>
        <dbReference type="EC" id="3.1.3.16"/>
    </reaction>
</comment>
<dbReference type="GO" id="GO:0004722">
    <property type="term" value="F:protein serine/threonine phosphatase activity"/>
    <property type="evidence" value="ECO:0007669"/>
    <property type="project" value="UniProtKB-EC"/>
</dbReference>
<dbReference type="InterPro" id="IPR020422">
    <property type="entry name" value="TYR_PHOSPHATASE_DUAL_dom"/>
</dbReference>
<dbReference type="InterPro" id="IPR029021">
    <property type="entry name" value="Prot-tyrosine_phosphatase-like"/>
</dbReference>
<sequence>MSQEEEEPAYETPPTHHLLGLLLKNRRPPSAVNQVWPGLYIGDVATAKNKALLGTLGVTHVLNAADGPHHIDTGAGFYQDTDIVYYGVEAADHKEFDLSPFFGPAAEFIHDALAQKGKVLVHCARGISRSGALVLAFLMIRERLSLVDAVKAVCSHRNILPNAGFLRQLHRLDTSLASERGGT</sequence>
<dbReference type="EMBL" id="JANIIK010000040">
    <property type="protein sequence ID" value="KAJ3608091.1"/>
    <property type="molecule type" value="Genomic_DNA"/>
</dbReference>
<keyword evidence="11" id="KW-1185">Reference proteome</keyword>
<dbReference type="PRINTS" id="PR01908">
    <property type="entry name" value="ADSPHPHTASE"/>
</dbReference>